<feature type="compositionally biased region" description="Low complexity" evidence="15">
    <location>
        <begin position="728"/>
        <end position="737"/>
    </location>
</feature>
<feature type="compositionally biased region" description="Polar residues" evidence="15">
    <location>
        <begin position="349"/>
        <end position="364"/>
    </location>
</feature>
<keyword evidence="4" id="KW-0597">Phosphoprotein</keyword>
<dbReference type="InterPro" id="IPR002921">
    <property type="entry name" value="Fungal_lipase-type"/>
</dbReference>
<proteinExistence type="predicted"/>
<keyword evidence="7" id="KW-0378">Hydrolase</keyword>
<dbReference type="Proteomes" id="UP000279259">
    <property type="component" value="Unassembled WGS sequence"/>
</dbReference>
<comment type="subcellular location">
    <subcellularLocation>
        <location evidence="2">Cell membrane</location>
        <topology evidence="2">Multi-pass membrane protein</topology>
    </subcellularLocation>
</comment>
<evidence type="ECO:0000256" key="13">
    <source>
        <dbReference type="ARBA" id="ARBA00024531"/>
    </source>
</evidence>
<evidence type="ECO:0000256" key="9">
    <source>
        <dbReference type="ARBA" id="ARBA00022963"/>
    </source>
</evidence>
<name>A0A427YC84_9TREE</name>
<keyword evidence="18" id="KW-1185">Reference proteome</keyword>
<feature type="compositionally biased region" description="Polar residues" evidence="15">
    <location>
        <begin position="578"/>
        <end position="600"/>
    </location>
</feature>
<dbReference type="Gene3D" id="3.40.50.1820">
    <property type="entry name" value="alpha/beta hydrolase"/>
    <property type="match status" value="1"/>
</dbReference>
<feature type="region of interest" description="Disordered" evidence="15">
    <location>
        <begin position="1"/>
        <end position="64"/>
    </location>
</feature>
<evidence type="ECO:0000256" key="6">
    <source>
        <dbReference type="ARBA" id="ARBA00022723"/>
    </source>
</evidence>
<evidence type="ECO:0000313" key="18">
    <source>
        <dbReference type="Proteomes" id="UP000279259"/>
    </source>
</evidence>
<comment type="catalytic activity">
    <reaction evidence="13">
        <text>a 1,2-diacyl-sn-glycerol + H2O = a 2-acylglycerol + a fatty acid + H(+)</text>
        <dbReference type="Rhea" id="RHEA:33275"/>
        <dbReference type="ChEBI" id="CHEBI:15377"/>
        <dbReference type="ChEBI" id="CHEBI:15378"/>
        <dbReference type="ChEBI" id="CHEBI:17389"/>
        <dbReference type="ChEBI" id="CHEBI:17815"/>
        <dbReference type="ChEBI" id="CHEBI:28868"/>
        <dbReference type="EC" id="3.1.1.116"/>
    </reaction>
    <physiologicalReaction direction="left-to-right" evidence="13">
        <dbReference type="Rhea" id="RHEA:33276"/>
    </physiologicalReaction>
</comment>
<comment type="caution">
    <text evidence="17">The sequence shown here is derived from an EMBL/GenBank/DDBJ whole genome shotgun (WGS) entry which is preliminary data.</text>
</comment>
<evidence type="ECO:0000256" key="8">
    <source>
        <dbReference type="ARBA" id="ARBA00022837"/>
    </source>
</evidence>
<feature type="domain" description="Fungal lipase-type" evidence="16">
    <location>
        <begin position="884"/>
        <end position="971"/>
    </location>
</feature>
<feature type="compositionally biased region" description="Polar residues" evidence="15">
    <location>
        <begin position="611"/>
        <end position="623"/>
    </location>
</feature>
<dbReference type="AlphaFoldDB" id="A0A427YC84"/>
<dbReference type="InterPro" id="IPR052214">
    <property type="entry name" value="DAG_Lipase-Related"/>
</dbReference>
<feature type="compositionally biased region" description="Low complexity" evidence="15">
    <location>
        <begin position="371"/>
        <end position="383"/>
    </location>
</feature>
<feature type="region of interest" description="Disordered" evidence="15">
    <location>
        <begin position="567"/>
        <end position="787"/>
    </location>
</feature>
<dbReference type="Pfam" id="PF01764">
    <property type="entry name" value="Lipase_3"/>
    <property type="match status" value="1"/>
</dbReference>
<keyword evidence="5" id="KW-0812">Transmembrane</keyword>
<evidence type="ECO:0000313" key="17">
    <source>
        <dbReference type="EMBL" id="RSH88663.1"/>
    </source>
</evidence>
<evidence type="ECO:0000256" key="3">
    <source>
        <dbReference type="ARBA" id="ARBA00022475"/>
    </source>
</evidence>
<evidence type="ECO:0000256" key="4">
    <source>
        <dbReference type="ARBA" id="ARBA00022553"/>
    </source>
</evidence>
<keyword evidence="9" id="KW-0442">Lipid degradation</keyword>
<feature type="compositionally biased region" description="Low complexity" evidence="15">
    <location>
        <begin position="39"/>
        <end position="56"/>
    </location>
</feature>
<dbReference type="GO" id="GO:0046340">
    <property type="term" value="P:diacylglycerol catabolic process"/>
    <property type="evidence" value="ECO:0007669"/>
    <property type="project" value="TreeGrafter"/>
</dbReference>
<accession>A0A427YC84</accession>
<organism evidence="17 18">
    <name type="scientific">Saitozyma podzolica</name>
    <dbReference type="NCBI Taxonomy" id="1890683"/>
    <lineage>
        <taxon>Eukaryota</taxon>
        <taxon>Fungi</taxon>
        <taxon>Dikarya</taxon>
        <taxon>Basidiomycota</taxon>
        <taxon>Agaricomycotina</taxon>
        <taxon>Tremellomycetes</taxon>
        <taxon>Tremellales</taxon>
        <taxon>Trimorphomycetaceae</taxon>
        <taxon>Saitozyma</taxon>
    </lineage>
</organism>
<evidence type="ECO:0000256" key="5">
    <source>
        <dbReference type="ARBA" id="ARBA00022692"/>
    </source>
</evidence>
<dbReference type="CDD" id="cd00519">
    <property type="entry name" value="Lipase_3"/>
    <property type="match status" value="1"/>
</dbReference>
<evidence type="ECO:0000256" key="15">
    <source>
        <dbReference type="SAM" id="MobiDB-lite"/>
    </source>
</evidence>
<keyword evidence="3" id="KW-1003">Cell membrane</keyword>
<feature type="compositionally biased region" description="Low complexity" evidence="15">
    <location>
        <begin position="625"/>
        <end position="642"/>
    </location>
</feature>
<reference evidence="17 18" key="1">
    <citation type="submission" date="2018-11" db="EMBL/GenBank/DDBJ databases">
        <title>Genome sequence of Saitozyma podzolica DSM 27192.</title>
        <authorList>
            <person name="Aliyu H."/>
            <person name="Gorte O."/>
            <person name="Ochsenreither K."/>
        </authorList>
    </citation>
    <scope>NUCLEOTIDE SEQUENCE [LARGE SCALE GENOMIC DNA]</scope>
    <source>
        <strain evidence="17 18">DSM 27192</strain>
    </source>
</reference>
<feature type="compositionally biased region" description="Low complexity" evidence="15">
    <location>
        <begin position="677"/>
        <end position="695"/>
    </location>
</feature>
<dbReference type="SUPFAM" id="SSF53474">
    <property type="entry name" value="alpha/beta-Hydrolases"/>
    <property type="match status" value="1"/>
</dbReference>
<dbReference type="GO" id="GO:0019369">
    <property type="term" value="P:arachidonate metabolic process"/>
    <property type="evidence" value="ECO:0007669"/>
    <property type="project" value="TreeGrafter"/>
</dbReference>
<feature type="compositionally biased region" description="Basic and acidic residues" evidence="15">
    <location>
        <begin position="759"/>
        <end position="768"/>
    </location>
</feature>
<dbReference type="STRING" id="1890683.A0A427YC84"/>
<evidence type="ECO:0000256" key="14">
    <source>
        <dbReference type="ARBA" id="ARBA00026104"/>
    </source>
</evidence>
<feature type="compositionally biased region" description="Pro residues" evidence="15">
    <location>
        <begin position="704"/>
        <end position="720"/>
    </location>
</feature>
<evidence type="ECO:0000256" key="2">
    <source>
        <dbReference type="ARBA" id="ARBA00004651"/>
    </source>
</evidence>
<dbReference type="PANTHER" id="PTHR45792">
    <property type="entry name" value="DIACYLGLYCEROL LIPASE HOMOLOG-RELATED"/>
    <property type="match status" value="1"/>
</dbReference>
<comment type="cofactor">
    <cofactor evidence="1">
        <name>Ca(2+)</name>
        <dbReference type="ChEBI" id="CHEBI:29108"/>
    </cofactor>
</comment>
<dbReference type="EC" id="3.1.1.116" evidence="14"/>
<protein>
    <recommendedName>
        <fullName evidence="14">sn-1-specific diacylglycerol lipase</fullName>
        <ecNumber evidence="14">3.1.1.116</ecNumber>
    </recommendedName>
</protein>
<keyword evidence="10" id="KW-1133">Transmembrane helix</keyword>
<keyword evidence="6" id="KW-0479">Metal-binding</keyword>
<dbReference type="OrthoDB" id="438440at2759"/>
<feature type="region of interest" description="Disordered" evidence="15">
    <location>
        <begin position="311"/>
        <end position="388"/>
    </location>
</feature>
<dbReference type="GO" id="GO:0005886">
    <property type="term" value="C:plasma membrane"/>
    <property type="evidence" value="ECO:0007669"/>
    <property type="project" value="UniProtKB-SubCell"/>
</dbReference>
<dbReference type="PANTHER" id="PTHR45792:SF7">
    <property type="entry name" value="PUTATIVE (AFU_ORTHOLOGUE AFUA_6G02710)-RELATED"/>
    <property type="match status" value="1"/>
</dbReference>
<evidence type="ECO:0000256" key="10">
    <source>
        <dbReference type="ARBA" id="ARBA00022989"/>
    </source>
</evidence>
<evidence type="ECO:0000256" key="12">
    <source>
        <dbReference type="ARBA" id="ARBA00023136"/>
    </source>
</evidence>
<gene>
    <name evidence="17" type="ORF">EHS25_002890</name>
</gene>
<sequence>MPAAAVLGPSPVGDGFRAGEDNEHEYGPDRRRHQHQHQHQQQQQSQQQQHQCQQSSLPSASNALTSLPPHIPFTDLSIIPTVFPAPVANLISALATSARLSLRVTAFFIEAILESSQYSTRLSLGYSRRLLISAISSARRMYLVSNAAFEGDLLGVMGMTDPPGAASSDKFLQVLDKYTNLGIYVIHHTFTMAELFAMSGFYLTANAVQSAHFAAQESVTLFDSLFGSNESSRALSSIITLVRRELLEDERFSSADKGKVTSLTALTKALTAFACLQTATWKRTSERLQMKTLYDCTVVAERDESYDARTTLTVHDNLEPPRNALNTLKTPRQDDSRDPNANAGPGPSTMASRKQISSTPTNSQSRHRAWSSLETSPTLSPTSRRGSVSMDLDDLWELEDLVGESGQDEYDGPPDETVRRQRRLKRMREDMLEITDELTESTIITHLLERVDPRDPRMVGSSRLRRAPLPDIAIEDLDESEGVVSPVTQSRSISASSLPSLVEGDENDWIEVDALLDNDRSEIPSVPNGSTSIGSTSYRDALEHPQANADRIQLVLKTMTNKLLQRRRTVRRVRAESVSDQSSPEGLAQTSRQSTPTPGSSRPDVRRIEWTTGTPRSRTSLSIVETEAPSSSTSTSRASTPTGKRRMFGPQSPTPSNFGRRAAPKATAPKVSSVNKAVSMARSAFSSRRSSRAPSPQRLSNRPTTPPPITGTLAPPPTPAAPRERLPTTKADPSADSDPSDTPRPDRSRRRPSFTTVRESVRMSESRVHAASSHMMPDKSEDTPDKIFPHDDLVRNIHRFMRYSSAAYGQNFLRILGLGNADYNFPSTARHHANSWAFAQHTNIPIDSLLLSSYTEATPTFAAQKSPPLVHYIAVDHNLKAVILTCRGTLGLSDVLIDLTCEYRQIHIEGGDPLAEYFVHSGMYQSAIGLTARQSTVHKTLVDALNRWPSYGLVVTGHSLGGGVAALLAILCSTPAEVFRRQNANANVGNGSGTKPCSHPPISTPFVTSAASGLPPGRPIHCYAYGPPAVASLDLTRYARGLITSVVQNSDVVPCLSLGVLRDLKNIAVTLFEEGNVAEEIVGRVVGIYQRKFAFQQGREPGLAALDTSRAIAIQDAGTGPPTDEEVLNDWMVSLIKTMRADMDNAKLYPPGMVYIMEYFDVFVTAEPEDRPRQGKTVMNKQAHRVILRQCDSVEERFREPLFSKTMLNDHLPSHYERSTQLLLDGSGQAGV</sequence>
<evidence type="ECO:0000256" key="1">
    <source>
        <dbReference type="ARBA" id="ARBA00001913"/>
    </source>
</evidence>
<feature type="compositionally biased region" description="Basic and acidic residues" evidence="15">
    <location>
        <begin position="776"/>
        <end position="787"/>
    </location>
</feature>
<dbReference type="GO" id="GO:0046872">
    <property type="term" value="F:metal ion binding"/>
    <property type="evidence" value="ECO:0007669"/>
    <property type="project" value="UniProtKB-KW"/>
</dbReference>
<evidence type="ECO:0000259" key="16">
    <source>
        <dbReference type="Pfam" id="PF01764"/>
    </source>
</evidence>
<feature type="compositionally biased region" description="Basic and acidic residues" evidence="15">
    <location>
        <begin position="17"/>
        <end position="29"/>
    </location>
</feature>
<keyword evidence="12" id="KW-0472">Membrane</keyword>
<dbReference type="EMBL" id="RSCD01000016">
    <property type="protein sequence ID" value="RSH88663.1"/>
    <property type="molecule type" value="Genomic_DNA"/>
</dbReference>
<evidence type="ECO:0000256" key="7">
    <source>
        <dbReference type="ARBA" id="ARBA00022801"/>
    </source>
</evidence>
<dbReference type="GO" id="GO:0016298">
    <property type="term" value="F:lipase activity"/>
    <property type="evidence" value="ECO:0007669"/>
    <property type="project" value="TreeGrafter"/>
</dbReference>
<dbReference type="InterPro" id="IPR029058">
    <property type="entry name" value="AB_hydrolase_fold"/>
</dbReference>
<keyword evidence="11" id="KW-0443">Lipid metabolism</keyword>
<keyword evidence="8" id="KW-0106">Calcium</keyword>
<evidence type="ECO:0000256" key="11">
    <source>
        <dbReference type="ARBA" id="ARBA00023098"/>
    </source>
</evidence>